<dbReference type="AlphaFoldDB" id="A0A0B4WXB9"/>
<accession>A0A0B4WXB9</accession>
<dbReference type="GO" id="GO:0004016">
    <property type="term" value="F:adenylate cyclase activity"/>
    <property type="evidence" value="ECO:0007669"/>
    <property type="project" value="UniProtKB-EC"/>
</dbReference>
<dbReference type="KEGG" id="rga:RGR602_CH00837"/>
<gene>
    <name evidence="2" type="ORF">RGR602_CH00837</name>
</gene>
<dbReference type="InterPro" id="IPR029787">
    <property type="entry name" value="Nucleotide_cyclase"/>
</dbReference>
<dbReference type="SMART" id="SM00044">
    <property type="entry name" value="CYCc"/>
    <property type="match status" value="1"/>
</dbReference>
<name>A0A0B4WXB9_9HYPH</name>
<protein>
    <submittedName>
        <fullName evidence="2">Adenylate cyclase protein</fullName>
        <ecNumber evidence="2">4.6.1.1</ecNumber>
    </submittedName>
</protein>
<dbReference type="InterPro" id="IPR000073">
    <property type="entry name" value="AB_hydrolase_1"/>
</dbReference>
<evidence type="ECO:0000313" key="3">
    <source>
        <dbReference type="Proteomes" id="UP000031368"/>
    </source>
</evidence>
<reference evidence="2 3" key="1">
    <citation type="submission" date="2013-11" db="EMBL/GenBank/DDBJ databases">
        <title>Complete genome sequence of Rhizobium gallicum bv. gallicum R602.</title>
        <authorList>
            <person name="Bustos P."/>
            <person name="Santamaria R.I."/>
            <person name="Lozano L."/>
            <person name="Acosta J.L."/>
            <person name="Ormeno-Orrillo E."/>
            <person name="Rogel M.A."/>
            <person name="Romero D."/>
            <person name="Cevallos M.A."/>
            <person name="Martinez-Romero E."/>
            <person name="Gonzalez V."/>
        </authorList>
    </citation>
    <scope>NUCLEOTIDE SEQUENCE [LARGE SCALE GENOMIC DNA]</scope>
    <source>
        <strain evidence="2 3">R602</strain>
    </source>
</reference>
<dbReference type="EMBL" id="CP006877">
    <property type="protein sequence ID" value="AJD40199.1"/>
    <property type="molecule type" value="Genomic_DNA"/>
</dbReference>
<dbReference type="HOGENOM" id="CLU_589079_0_0_5"/>
<keyword evidence="2" id="KW-0456">Lyase</keyword>
<evidence type="ECO:0000313" key="2">
    <source>
        <dbReference type="EMBL" id="AJD40199.1"/>
    </source>
</evidence>
<dbReference type="EC" id="4.6.1.1" evidence="2"/>
<dbReference type="CDD" id="cd07302">
    <property type="entry name" value="CHD"/>
    <property type="match status" value="1"/>
</dbReference>
<keyword evidence="3" id="KW-1185">Reference proteome</keyword>
<dbReference type="Gene3D" id="3.40.50.1820">
    <property type="entry name" value="alpha/beta hydrolase"/>
    <property type="match status" value="1"/>
</dbReference>
<dbReference type="InterPro" id="IPR050697">
    <property type="entry name" value="Adenylyl/Guanylyl_Cyclase_3/4"/>
</dbReference>
<dbReference type="SUPFAM" id="SSF55073">
    <property type="entry name" value="Nucleotide cyclase"/>
    <property type="match status" value="1"/>
</dbReference>
<dbReference type="GO" id="GO:0006171">
    <property type="term" value="P:cAMP biosynthetic process"/>
    <property type="evidence" value="ECO:0007669"/>
    <property type="project" value="TreeGrafter"/>
</dbReference>
<dbReference type="PANTHER" id="PTHR43081:SF19">
    <property type="entry name" value="PH-SENSITIVE ADENYLATE CYCLASE RV1264"/>
    <property type="match status" value="1"/>
</dbReference>
<dbReference type="InterPro" id="IPR029058">
    <property type="entry name" value="AB_hydrolase_fold"/>
</dbReference>
<proteinExistence type="predicted"/>
<organism evidence="2 3">
    <name type="scientific">Rhizobium gallicum bv. gallicum R602sp</name>
    <dbReference type="NCBI Taxonomy" id="1041138"/>
    <lineage>
        <taxon>Bacteria</taxon>
        <taxon>Pseudomonadati</taxon>
        <taxon>Pseudomonadota</taxon>
        <taxon>Alphaproteobacteria</taxon>
        <taxon>Hyphomicrobiales</taxon>
        <taxon>Rhizobiaceae</taxon>
        <taxon>Rhizobium/Agrobacterium group</taxon>
        <taxon>Rhizobium</taxon>
    </lineage>
</organism>
<dbReference type="Pfam" id="PF00561">
    <property type="entry name" value="Abhydrolase_1"/>
    <property type="match status" value="1"/>
</dbReference>
<dbReference type="PANTHER" id="PTHR43081">
    <property type="entry name" value="ADENYLATE CYCLASE, TERMINAL-DIFFERENTIATION SPECIFIC-RELATED"/>
    <property type="match status" value="1"/>
</dbReference>
<sequence length="464" mass="51692">MERRLTAILAADMAGYSRLMEQNEEDILTRQKVHRTELFDPQIATRGGRIVKTTGDGMLVEFASAQDAVRCAINIQVAMADREGASPEERRILYRLGINLGDVLFEDGDIFGDGVNVASRLEGLAKPGGICISDIVHQAVADKIKVPFRDMGNQRVKNISRPIRVWQWTPDASLPSSELPKAAQQQQVQFATAPDGVQIAWASIGQGMPVLKAPNWLNHLEYEWRSPIWHPWLVRLARLCRLVRFDQRGNGLSDWGVEAVSEGAMTGDMSTVAAAAGLSRFALLGISQGCSFSVRYAVENPEQVTCLVLLGGFLRGRLKRTQPDQKHLYKLGTMMIRDGWGSTNPVFRHFFTTTFMPDAQPEMAANFDELQRIATSPEAAMRIWKMNSTVDVTELAKQVNVPTLVLHCIGDRVAPIEEGRLMATLIPNATFVELPGNNHVLMEDTAAFEQFFDEYSRFLTAYNQ</sequence>
<feature type="domain" description="Guanylate cyclase" evidence="1">
    <location>
        <begin position="7"/>
        <end position="122"/>
    </location>
</feature>
<dbReference type="InterPro" id="IPR001054">
    <property type="entry name" value="A/G_cyclase"/>
</dbReference>
<dbReference type="Gene3D" id="3.30.70.1230">
    <property type="entry name" value="Nucleotide cyclase"/>
    <property type="match status" value="1"/>
</dbReference>
<dbReference type="PRINTS" id="PR00111">
    <property type="entry name" value="ABHYDROLASE"/>
</dbReference>
<dbReference type="SUPFAM" id="SSF53474">
    <property type="entry name" value="alpha/beta-Hydrolases"/>
    <property type="match status" value="1"/>
</dbReference>
<dbReference type="Pfam" id="PF00211">
    <property type="entry name" value="Guanylate_cyc"/>
    <property type="match status" value="1"/>
</dbReference>
<dbReference type="Proteomes" id="UP000031368">
    <property type="component" value="Chromosome"/>
</dbReference>
<dbReference type="GO" id="GO:0035556">
    <property type="term" value="P:intracellular signal transduction"/>
    <property type="evidence" value="ECO:0007669"/>
    <property type="project" value="InterPro"/>
</dbReference>
<dbReference type="PROSITE" id="PS50125">
    <property type="entry name" value="GUANYLATE_CYCLASE_2"/>
    <property type="match status" value="1"/>
</dbReference>
<evidence type="ECO:0000259" key="1">
    <source>
        <dbReference type="PROSITE" id="PS50125"/>
    </source>
</evidence>